<dbReference type="InterPro" id="IPR011991">
    <property type="entry name" value="ArsR-like_HTH"/>
</dbReference>
<dbReference type="PROSITE" id="PS50956">
    <property type="entry name" value="HTH_ASNC_2"/>
    <property type="match status" value="1"/>
</dbReference>
<dbReference type="SUPFAM" id="SSF54909">
    <property type="entry name" value="Dimeric alpha+beta barrel"/>
    <property type="match status" value="1"/>
</dbReference>
<dbReference type="PANTHER" id="PTHR30154">
    <property type="entry name" value="LEUCINE-RESPONSIVE REGULATORY PROTEIN"/>
    <property type="match status" value="1"/>
</dbReference>
<dbReference type="CDD" id="cd00090">
    <property type="entry name" value="HTH_ARSR"/>
    <property type="match status" value="1"/>
</dbReference>
<sequence length="175" mass="19875">MTNEIGTILDKTDLLILDILQKDSTVSINEIADRVNLSQTPCWRRIQRLEASGHIMGKVALLNPNLLNLNVTVFVFIKTNKHNREWYEKFSAVVQAIPEIVDFYRMNGTVDYLLKIVVPDIATYDAVYQRLTRTIEIFDVTSSFAMEKMKSTTVLPLNYAQLGRDSDESDAGSTI</sequence>
<protein>
    <submittedName>
        <fullName evidence="5">AsnC family transcriptional regulator</fullName>
    </submittedName>
</protein>
<dbReference type="InterPro" id="IPR019888">
    <property type="entry name" value="Tscrpt_reg_AsnC-like"/>
</dbReference>
<dbReference type="InterPro" id="IPR011008">
    <property type="entry name" value="Dimeric_a/b-barrel"/>
</dbReference>
<dbReference type="Gene3D" id="3.30.70.920">
    <property type="match status" value="1"/>
</dbReference>
<proteinExistence type="predicted"/>
<keyword evidence="1" id="KW-0805">Transcription regulation</keyword>
<feature type="domain" description="HTH asnC-type" evidence="4">
    <location>
        <begin position="9"/>
        <end position="70"/>
    </location>
</feature>
<evidence type="ECO:0000256" key="2">
    <source>
        <dbReference type="ARBA" id="ARBA00023125"/>
    </source>
</evidence>
<dbReference type="EMBL" id="SHKO01000001">
    <property type="protein sequence ID" value="RZT98344.1"/>
    <property type="molecule type" value="Genomic_DNA"/>
</dbReference>
<organism evidence="5 6">
    <name type="scientific">Advenella incenata</name>
    <dbReference type="NCBI Taxonomy" id="267800"/>
    <lineage>
        <taxon>Bacteria</taxon>
        <taxon>Pseudomonadati</taxon>
        <taxon>Pseudomonadota</taxon>
        <taxon>Betaproteobacteria</taxon>
        <taxon>Burkholderiales</taxon>
        <taxon>Alcaligenaceae</taxon>
    </lineage>
</organism>
<dbReference type="InterPro" id="IPR036390">
    <property type="entry name" value="WH_DNA-bd_sf"/>
</dbReference>
<comment type="caution">
    <text evidence="5">The sequence shown here is derived from an EMBL/GenBank/DDBJ whole genome shotgun (WGS) entry which is preliminary data.</text>
</comment>
<dbReference type="SUPFAM" id="SSF46785">
    <property type="entry name" value="Winged helix' DNA-binding domain"/>
    <property type="match status" value="1"/>
</dbReference>
<evidence type="ECO:0000256" key="3">
    <source>
        <dbReference type="ARBA" id="ARBA00023163"/>
    </source>
</evidence>
<evidence type="ECO:0000313" key="6">
    <source>
        <dbReference type="Proteomes" id="UP000293398"/>
    </source>
</evidence>
<evidence type="ECO:0000259" key="4">
    <source>
        <dbReference type="PROSITE" id="PS50956"/>
    </source>
</evidence>
<gene>
    <name evidence="5" type="ORF">EV681_0120</name>
</gene>
<dbReference type="Gene3D" id="1.10.10.10">
    <property type="entry name" value="Winged helix-like DNA-binding domain superfamily/Winged helix DNA-binding domain"/>
    <property type="match status" value="1"/>
</dbReference>
<reference evidence="5 6" key="1">
    <citation type="submission" date="2019-02" db="EMBL/GenBank/DDBJ databases">
        <title>Genomic Encyclopedia of Type Strains, Phase IV (KMG-IV): sequencing the most valuable type-strain genomes for metagenomic binning, comparative biology and taxonomic classification.</title>
        <authorList>
            <person name="Goeker M."/>
        </authorList>
    </citation>
    <scope>NUCLEOTIDE SEQUENCE [LARGE SCALE GENOMIC DNA]</scope>
    <source>
        <strain evidence="5 6">DSM 23814</strain>
    </source>
</reference>
<dbReference type="SMART" id="SM00344">
    <property type="entry name" value="HTH_ASNC"/>
    <property type="match status" value="1"/>
</dbReference>
<evidence type="ECO:0000313" key="5">
    <source>
        <dbReference type="EMBL" id="RZT98344.1"/>
    </source>
</evidence>
<dbReference type="GO" id="GO:0005829">
    <property type="term" value="C:cytosol"/>
    <property type="evidence" value="ECO:0007669"/>
    <property type="project" value="TreeGrafter"/>
</dbReference>
<dbReference type="Proteomes" id="UP000293398">
    <property type="component" value="Unassembled WGS sequence"/>
</dbReference>
<dbReference type="GO" id="GO:0006355">
    <property type="term" value="P:regulation of DNA-templated transcription"/>
    <property type="evidence" value="ECO:0007669"/>
    <property type="project" value="UniProtKB-ARBA"/>
</dbReference>
<name>A0A4Q7VQ01_9BURK</name>
<dbReference type="AlphaFoldDB" id="A0A4Q7VQ01"/>
<dbReference type="InterPro" id="IPR019887">
    <property type="entry name" value="Tscrpt_reg_AsnC/Lrp_C"/>
</dbReference>
<dbReference type="Pfam" id="PF13412">
    <property type="entry name" value="HTH_24"/>
    <property type="match status" value="1"/>
</dbReference>
<dbReference type="PRINTS" id="PR00033">
    <property type="entry name" value="HTHASNC"/>
</dbReference>
<keyword evidence="6" id="KW-1185">Reference proteome</keyword>
<keyword evidence="2" id="KW-0238">DNA-binding</keyword>
<evidence type="ECO:0000256" key="1">
    <source>
        <dbReference type="ARBA" id="ARBA00023015"/>
    </source>
</evidence>
<dbReference type="InterPro" id="IPR036388">
    <property type="entry name" value="WH-like_DNA-bd_sf"/>
</dbReference>
<dbReference type="PANTHER" id="PTHR30154:SF17">
    <property type="entry name" value="DNA-BINDING TRANSCRIPTIONAL ACTIVATOR DECR"/>
    <property type="match status" value="1"/>
</dbReference>
<dbReference type="GO" id="GO:0043200">
    <property type="term" value="P:response to amino acid"/>
    <property type="evidence" value="ECO:0007669"/>
    <property type="project" value="TreeGrafter"/>
</dbReference>
<dbReference type="InterPro" id="IPR000485">
    <property type="entry name" value="AsnC-type_HTH_dom"/>
</dbReference>
<dbReference type="Pfam" id="PF01037">
    <property type="entry name" value="AsnC_trans_reg"/>
    <property type="match status" value="1"/>
</dbReference>
<dbReference type="GO" id="GO:0043565">
    <property type="term" value="F:sequence-specific DNA binding"/>
    <property type="evidence" value="ECO:0007669"/>
    <property type="project" value="InterPro"/>
</dbReference>
<accession>A0A4Q7VQ01</accession>
<keyword evidence="3" id="KW-0804">Transcription</keyword>
<dbReference type="PROSITE" id="PS00519">
    <property type="entry name" value="HTH_ASNC_1"/>
    <property type="match status" value="1"/>
</dbReference>
<dbReference type="InterPro" id="IPR019885">
    <property type="entry name" value="Tscrpt_reg_HTH_AsnC-type_CS"/>
</dbReference>